<evidence type="ECO:0008006" key="2">
    <source>
        <dbReference type="Google" id="ProtNLM"/>
    </source>
</evidence>
<comment type="caution">
    <text evidence="1">The sequence shown here is derived from an EMBL/GenBank/DDBJ whole genome shotgun (WGS) entry which is preliminary data.</text>
</comment>
<gene>
    <name evidence="1" type="ORF">SDC9_119424</name>
</gene>
<protein>
    <recommendedName>
        <fullName evidence="2">Cytoplasmic protein</fullName>
    </recommendedName>
</protein>
<organism evidence="1">
    <name type="scientific">bioreactor metagenome</name>
    <dbReference type="NCBI Taxonomy" id="1076179"/>
    <lineage>
        <taxon>unclassified sequences</taxon>
        <taxon>metagenomes</taxon>
        <taxon>ecological metagenomes</taxon>
    </lineage>
</organism>
<reference evidence="1" key="1">
    <citation type="submission" date="2019-08" db="EMBL/GenBank/DDBJ databases">
        <authorList>
            <person name="Kucharzyk K."/>
            <person name="Murdoch R.W."/>
            <person name="Higgins S."/>
            <person name="Loffler F."/>
        </authorList>
    </citation>
    <scope>NUCLEOTIDE SEQUENCE</scope>
</reference>
<dbReference type="AlphaFoldDB" id="A0A645C4Z7"/>
<dbReference type="EMBL" id="VSSQ01024755">
    <property type="protein sequence ID" value="MPM72448.1"/>
    <property type="molecule type" value="Genomic_DNA"/>
</dbReference>
<proteinExistence type="predicted"/>
<accession>A0A645C4Z7</accession>
<evidence type="ECO:0000313" key="1">
    <source>
        <dbReference type="EMBL" id="MPM72448.1"/>
    </source>
</evidence>
<name>A0A645C4Z7_9ZZZZ</name>
<sequence length="116" mass="13046">MGSKYSAGYIKKAHDATLYNEHHIEQSSICTCFYCGYRFNPKEEELLQWLDETSIKGRTLACPMCLVDCILGDDSGFPVTNLDFINACTEEWFGGNSRISGKVPVENSRPIQILVD</sequence>